<sequence>MSDQLTREEKRIIFLFLLFPVVLMLLFGLIPILMLVYNSFTDWDGLSAEKNVVGFANYIKIIKEPAYFAAFKNNLYYLASGIIQIILALLLAVILSMKTKGKTFFKAVFVFPILISGVAVSMIFRLFFEPDGSFDQLLQFFHLGKLSRYWLGDPRLVNVTLAFISLWRHLGTSFLLYFSAIQSIPTVYYRVAELEGASFWQQLRWIILPNIRTVLKLNFVLLTIGAVSAFEIPLIMTNGSNGTTTFLLQTMKTAFDQKLVGLGSAMAVVMTLLIILLSVIQQKFQQEEKR</sequence>
<reference evidence="10" key="3">
    <citation type="submission" date="2024-03" db="EMBL/GenBank/DDBJ databases">
        <title>The Genome Sequence of Enterococcus sp. DIV0242b.</title>
        <authorList>
            <consortium name="The Broad Institute Genomics Platform"/>
            <consortium name="The Broad Institute Microbial Omics Core"/>
            <consortium name="The Broad Institute Genomic Center for Infectious Diseases"/>
            <person name="Earl A."/>
            <person name="Manson A."/>
            <person name="Gilmore M."/>
            <person name="Schwartman J."/>
            <person name="Shea T."/>
            <person name="Abouelleil A."/>
            <person name="Cao P."/>
            <person name="Chapman S."/>
            <person name="Cusick C."/>
            <person name="Young S."/>
            <person name="Neafsey D."/>
            <person name="Nusbaum C."/>
            <person name="Birren B."/>
        </authorList>
    </citation>
    <scope>NUCLEOTIDE SEQUENCE</scope>
    <source>
        <strain evidence="10">9E7_DIV0242</strain>
    </source>
</reference>
<feature type="transmembrane region" description="Helical" evidence="7">
    <location>
        <begin position="219"/>
        <end position="239"/>
    </location>
</feature>
<dbReference type="GO" id="GO:0055085">
    <property type="term" value="P:transmembrane transport"/>
    <property type="evidence" value="ECO:0007669"/>
    <property type="project" value="InterPro"/>
</dbReference>
<keyword evidence="11" id="KW-1185">Reference proteome</keyword>
<evidence type="ECO:0000259" key="8">
    <source>
        <dbReference type="PROSITE" id="PS50928"/>
    </source>
</evidence>
<dbReference type="OrthoDB" id="9798257at2"/>
<reference evidence="10" key="2">
    <citation type="submission" date="2017-05" db="EMBL/GenBank/DDBJ databases">
        <authorList>
            <consortium name="The Broad Institute Genomics Platform"/>
            <consortium name="The Broad Institute Genomic Center for Infectious Diseases"/>
            <person name="Earl A."/>
            <person name="Manson A."/>
            <person name="Schwartman J."/>
            <person name="Gilmore M."/>
            <person name="Abouelleil A."/>
            <person name="Cao P."/>
            <person name="Chapman S."/>
            <person name="Cusick C."/>
            <person name="Shea T."/>
            <person name="Young S."/>
            <person name="Neafsey D."/>
            <person name="Nusbaum C."/>
            <person name="Birren B."/>
        </authorList>
    </citation>
    <scope>NUCLEOTIDE SEQUENCE</scope>
    <source>
        <strain evidence="10">9E7_DIV0242</strain>
    </source>
</reference>
<dbReference type="AlphaFoldDB" id="A0A242K6U5"/>
<dbReference type="InterPro" id="IPR051393">
    <property type="entry name" value="ABC_transporter_permease"/>
</dbReference>
<feature type="transmembrane region" description="Helical" evidence="7">
    <location>
        <begin position="107"/>
        <end position="128"/>
    </location>
</feature>
<dbReference type="PANTHER" id="PTHR30193:SF37">
    <property type="entry name" value="INNER MEMBRANE ABC TRANSPORTER PERMEASE PROTEIN YCJO"/>
    <property type="match status" value="1"/>
</dbReference>
<evidence type="ECO:0000256" key="5">
    <source>
        <dbReference type="ARBA" id="ARBA00022989"/>
    </source>
</evidence>
<evidence type="ECO:0000256" key="7">
    <source>
        <dbReference type="RuleBase" id="RU363032"/>
    </source>
</evidence>
<organism evidence="9">
    <name type="scientific">Candidatus Enterococcus clewellii</name>
    <dbReference type="NCBI Taxonomy" id="1834193"/>
    <lineage>
        <taxon>Bacteria</taxon>
        <taxon>Bacillati</taxon>
        <taxon>Bacillota</taxon>
        <taxon>Bacilli</taxon>
        <taxon>Lactobacillales</taxon>
        <taxon>Enterococcaceae</taxon>
        <taxon>Enterococcus</taxon>
    </lineage>
</organism>
<evidence type="ECO:0000256" key="1">
    <source>
        <dbReference type="ARBA" id="ARBA00004651"/>
    </source>
</evidence>
<proteinExistence type="inferred from homology"/>
<name>A0A242K6U5_9ENTE</name>
<comment type="similarity">
    <text evidence="7">Belongs to the binding-protein-dependent transport system permease family.</text>
</comment>
<keyword evidence="6 7" id="KW-0472">Membrane</keyword>
<reference evidence="9" key="1">
    <citation type="submission" date="2017-05" db="EMBL/GenBank/DDBJ databases">
        <title>The Genome Sequence of Enterococcus sp. 9E7_DIV0242.</title>
        <authorList>
            <consortium name="The Broad Institute Genomics Platform"/>
            <consortium name="The Broad Institute Genomic Center for Infectious Diseases"/>
            <person name="Earl A."/>
            <person name="Manson A."/>
            <person name="Schwartman J."/>
            <person name="Gilmore M."/>
            <person name="Abouelleil A."/>
            <person name="Cao P."/>
            <person name="Chapman S."/>
            <person name="Cusick C."/>
            <person name="Shea T."/>
            <person name="Young S."/>
            <person name="Neafsey D."/>
            <person name="Nusbaum C."/>
            <person name="Birren B."/>
        </authorList>
    </citation>
    <scope>NUCLEOTIDE SEQUENCE [LARGE SCALE GENOMIC DNA]</scope>
    <source>
        <strain evidence="9">9E7_DIV0242</strain>
    </source>
</reference>
<evidence type="ECO:0000256" key="6">
    <source>
        <dbReference type="ARBA" id="ARBA00023136"/>
    </source>
</evidence>
<keyword evidence="5 7" id="KW-1133">Transmembrane helix</keyword>
<dbReference type="GO" id="GO:0005886">
    <property type="term" value="C:plasma membrane"/>
    <property type="evidence" value="ECO:0007669"/>
    <property type="project" value="UniProtKB-SubCell"/>
</dbReference>
<evidence type="ECO:0000313" key="11">
    <source>
        <dbReference type="Proteomes" id="UP000195141"/>
    </source>
</evidence>
<dbReference type="SUPFAM" id="SSF161098">
    <property type="entry name" value="MetI-like"/>
    <property type="match status" value="1"/>
</dbReference>
<feature type="domain" description="ABC transmembrane type-1" evidence="8">
    <location>
        <begin position="70"/>
        <end position="281"/>
    </location>
</feature>
<evidence type="ECO:0000313" key="10">
    <source>
        <dbReference type="EMBL" id="WYJ92358.1"/>
    </source>
</evidence>
<protein>
    <submittedName>
        <fullName evidence="10">Multiple sugar transport system permease</fullName>
    </submittedName>
</protein>
<comment type="subcellular location">
    <subcellularLocation>
        <location evidence="1 7">Cell membrane</location>
        <topology evidence="1 7">Multi-pass membrane protein</topology>
    </subcellularLocation>
</comment>
<evidence type="ECO:0000256" key="2">
    <source>
        <dbReference type="ARBA" id="ARBA00022448"/>
    </source>
</evidence>
<dbReference type="CDD" id="cd06261">
    <property type="entry name" value="TM_PBP2"/>
    <property type="match status" value="1"/>
</dbReference>
<accession>A0A242K6U5</accession>
<dbReference type="InterPro" id="IPR035906">
    <property type="entry name" value="MetI-like_sf"/>
</dbReference>
<evidence type="ECO:0000313" key="9">
    <source>
        <dbReference type="EMBL" id="OTP16038.1"/>
    </source>
</evidence>
<dbReference type="PANTHER" id="PTHR30193">
    <property type="entry name" value="ABC TRANSPORTER PERMEASE PROTEIN"/>
    <property type="match status" value="1"/>
</dbReference>
<keyword evidence="2 7" id="KW-0813">Transport</keyword>
<feature type="transmembrane region" description="Helical" evidence="7">
    <location>
        <begin position="259"/>
        <end position="280"/>
    </location>
</feature>
<gene>
    <name evidence="9" type="ORF">A5888_002252</name>
    <name evidence="10" type="ORF">A5888_004131</name>
</gene>
<dbReference type="EMBL" id="CP147247">
    <property type="protein sequence ID" value="WYJ92358.1"/>
    <property type="molecule type" value="Genomic_DNA"/>
</dbReference>
<dbReference type="EMBL" id="NGMM01000003">
    <property type="protein sequence ID" value="OTP16038.1"/>
    <property type="molecule type" value="Genomic_DNA"/>
</dbReference>
<dbReference type="RefSeq" id="WP_086349303.1">
    <property type="nucleotide sequence ID" value="NZ_CP147247.1"/>
</dbReference>
<dbReference type="InterPro" id="IPR000515">
    <property type="entry name" value="MetI-like"/>
</dbReference>
<dbReference type="Pfam" id="PF00528">
    <property type="entry name" value="BPD_transp_1"/>
    <property type="match status" value="1"/>
</dbReference>
<dbReference type="Proteomes" id="UP000195141">
    <property type="component" value="Chromosome"/>
</dbReference>
<evidence type="ECO:0000256" key="3">
    <source>
        <dbReference type="ARBA" id="ARBA00022475"/>
    </source>
</evidence>
<dbReference type="PROSITE" id="PS50928">
    <property type="entry name" value="ABC_TM1"/>
    <property type="match status" value="1"/>
</dbReference>
<evidence type="ECO:0000256" key="4">
    <source>
        <dbReference type="ARBA" id="ARBA00022692"/>
    </source>
</evidence>
<feature type="transmembrane region" description="Helical" evidence="7">
    <location>
        <begin position="12"/>
        <end position="37"/>
    </location>
</feature>
<feature type="transmembrane region" description="Helical" evidence="7">
    <location>
        <begin position="156"/>
        <end position="180"/>
    </location>
</feature>
<keyword evidence="10" id="KW-0762">Sugar transport</keyword>
<keyword evidence="4 7" id="KW-0812">Transmembrane</keyword>
<keyword evidence="3" id="KW-1003">Cell membrane</keyword>
<feature type="transmembrane region" description="Helical" evidence="7">
    <location>
        <begin position="75"/>
        <end position="95"/>
    </location>
</feature>
<dbReference type="Gene3D" id="1.10.3720.10">
    <property type="entry name" value="MetI-like"/>
    <property type="match status" value="1"/>
</dbReference>